<comment type="caution">
    <text evidence="3">The sequence shown here is derived from an EMBL/GenBank/DDBJ whole genome shotgun (WGS) entry which is preliminary data.</text>
</comment>
<dbReference type="InterPro" id="IPR053520">
    <property type="entry name" value="Transposase_Tn903"/>
</dbReference>
<dbReference type="InterPro" id="IPR053172">
    <property type="entry name" value="Tn903_transposase"/>
</dbReference>
<keyword evidence="4" id="KW-1185">Reference proteome</keyword>
<dbReference type="PANTHER" id="PTHR34631:SF3">
    <property type="entry name" value="ISSOD12 TRANSPOSASE TNPA_ISSOD12"/>
    <property type="match status" value="1"/>
</dbReference>
<dbReference type="AlphaFoldDB" id="A0A8J7IAR0"/>
<dbReference type="NCBIfam" id="NF033579">
    <property type="entry name" value="transpos_IS5_2"/>
    <property type="match status" value="1"/>
</dbReference>
<dbReference type="EMBL" id="JAECZA010000221">
    <property type="protein sequence ID" value="MBH8576081.1"/>
    <property type="molecule type" value="Genomic_DNA"/>
</dbReference>
<dbReference type="RefSeq" id="WP_214434825.1">
    <property type="nucleotide sequence ID" value="NZ_CAWPUQ010000148.1"/>
</dbReference>
<evidence type="ECO:0000313" key="4">
    <source>
        <dbReference type="Proteomes" id="UP000662314"/>
    </source>
</evidence>
<dbReference type="InterPro" id="IPR025668">
    <property type="entry name" value="Tnp_DDE_dom"/>
</dbReference>
<feature type="compositionally biased region" description="Basic and acidic residues" evidence="1">
    <location>
        <begin position="227"/>
        <end position="237"/>
    </location>
</feature>
<reference evidence="3 4" key="1">
    <citation type="journal article" date="2021" name="Int. J. Syst. Evol. Microbiol.">
        <title>Amazonocrinis nigriterrae gen. nov., sp. nov., Atlanticothrix silvestris gen. nov., sp. nov. and Dendronalium phyllosphericum gen. nov., sp. nov., nostocacean cyanobacteria from Brazilian environments.</title>
        <authorList>
            <person name="Alvarenga D.O."/>
            <person name="Andreote A.P.D."/>
            <person name="Branco L.H.Z."/>
            <person name="Delbaje E."/>
            <person name="Cruz R.B."/>
            <person name="Varani A.M."/>
            <person name="Fiore M.F."/>
        </authorList>
    </citation>
    <scope>NUCLEOTIDE SEQUENCE [LARGE SCALE GENOMIC DNA]</scope>
    <source>
        <strain evidence="3 4">CENA369</strain>
    </source>
</reference>
<dbReference type="Pfam" id="PF13737">
    <property type="entry name" value="DDE_Tnp_1_5"/>
    <property type="match status" value="1"/>
</dbReference>
<organism evidence="3 4">
    <name type="scientific">Dendronalium phyllosphericum CENA369</name>
    <dbReference type="NCBI Taxonomy" id="1725256"/>
    <lineage>
        <taxon>Bacteria</taxon>
        <taxon>Bacillati</taxon>
        <taxon>Cyanobacteriota</taxon>
        <taxon>Cyanophyceae</taxon>
        <taxon>Nostocales</taxon>
        <taxon>Nostocaceae</taxon>
        <taxon>Dendronalium</taxon>
        <taxon>Dendronalium phyllosphericum</taxon>
    </lineage>
</organism>
<name>A0A8J7IAR0_9NOST</name>
<evidence type="ECO:0000259" key="2">
    <source>
        <dbReference type="Pfam" id="PF13737"/>
    </source>
</evidence>
<proteinExistence type="predicted"/>
<feature type="region of interest" description="Disordered" evidence="1">
    <location>
        <begin position="217"/>
        <end position="237"/>
    </location>
</feature>
<evidence type="ECO:0000313" key="3">
    <source>
        <dbReference type="EMBL" id="MBH8576081.1"/>
    </source>
</evidence>
<evidence type="ECO:0000256" key="1">
    <source>
        <dbReference type="SAM" id="MobiDB-lite"/>
    </source>
</evidence>
<dbReference type="PANTHER" id="PTHR34631">
    <property type="match status" value="1"/>
</dbReference>
<feature type="domain" description="Transposase DDE" evidence="2">
    <location>
        <begin position="20"/>
        <end position="131"/>
    </location>
</feature>
<sequence>MKTKSSYKVRNWNCYDQALKQRGSITFWVNEEVVQQWRNEQKTGQKGASNYYSDVAIATMGTIQSVFHLPGRQAEGFLESLFMLMGIELQVPDHSTLSRRLTKLSVKLPVVPKDKAVHVVVDSTGVKVYGEGEWKVRTHGVGKRRTWRKLHLGVDEETSEIVAAVVTTNDVADCEVISDLLEQIDRDIEQVSGDGGYDTFDCYDAIAQRKAKAAIPPRSCAKIQSNDNRKTSPHPRDEHLRRLNQVGRKQWKQESGYHRRSLSETAMFRLKSIFGGKLRRRFFDNQAVELFLQCAALNRMIQLGKPDSYKVED</sequence>
<gene>
    <name evidence="3" type="ORF">I8752_24425</name>
</gene>
<protein>
    <submittedName>
        <fullName evidence="3">IS5 family transposase</fullName>
    </submittedName>
</protein>
<dbReference type="Proteomes" id="UP000662314">
    <property type="component" value="Unassembled WGS sequence"/>
</dbReference>
<accession>A0A8J7IAR0</accession>